<evidence type="ECO:0000259" key="5">
    <source>
        <dbReference type="PROSITE" id="PS50081"/>
    </source>
</evidence>
<feature type="domain" description="Phorbol-ester/DAG-type" evidence="5">
    <location>
        <begin position="65"/>
        <end position="120"/>
    </location>
</feature>
<accession>A0A811QQ63</accession>
<keyword evidence="3" id="KW-0863">Zinc-finger</keyword>
<evidence type="ECO:0000313" key="7">
    <source>
        <dbReference type="EMBL" id="CAD6258147.1"/>
    </source>
</evidence>
<dbReference type="InterPro" id="IPR002219">
    <property type="entry name" value="PKC_DAG/PE"/>
</dbReference>
<dbReference type="PANTHER" id="PTHR47841:SF7">
    <property type="entry name" value="CYSTEINE_HISTIDINE-RICH C1 DOMAIN PROTEIN"/>
    <property type="match status" value="1"/>
</dbReference>
<dbReference type="InterPro" id="IPR046349">
    <property type="entry name" value="C1-like_sf"/>
</dbReference>
<reference evidence="7" key="1">
    <citation type="submission" date="2020-10" db="EMBL/GenBank/DDBJ databases">
        <authorList>
            <person name="Han B."/>
            <person name="Lu T."/>
            <person name="Zhao Q."/>
            <person name="Huang X."/>
            <person name="Zhao Y."/>
        </authorList>
    </citation>
    <scope>NUCLEOTIDE SEQUENCE</scope>
</reference>
<dbReference type="GO" id="GO:0008270">
    <property type="term" value="F:zinc ion binding"/>
    <property type="evidence" value="ECO:0007669"/>
    <property type="project" value="UniProtKB-KW"/>
</dbReference>
<dbReference type="PANTHER" id="PTHR47841">
    <property type="entry name" value="DIACYLGLYCEROL KINASE THETA-LIKE-RELATED"/>
    <property type="match status" value="1"/>
</dbReference>
<keyword evidence="1" id="KW-0479">Metal-binding</keyword>
<dbReference type="InterPro" id="IPR001965">
    <property type="entry name" value="Znf_PHD"/>
</dbReference>
<dbReference type="SUPFAM" id="SSF57889">
    <property type="entry name" value="Cysteine-rich domain"/>
    <property type="match status" value="3"/>
</dbReference>
<dbReference type="EMBL" id="CAJGYO010000010">
    <property type="protein sequence ID" value="CAD6258145.1"/>
    <property type="molecule type" value="Genomic_DNA"/>
</dbReference>
<dbReference type="EMBL" id="CAJGYO010000010">
    <property type="protein sequence ID" value="CAD6258147.1"/>
    <property type="molecule type" value="Genomic_DNA"/>
</dbReference>
<dbReference type="AlphaFoldDB" id="A0A811QQ63"/>
<dbReference type="Pfam" id="PF03107">
    <property type="entry name" value="C1_2"/>
    <property type="match status" value="3"/>
</dbReference>
<evidence type="ECO:0000313" key="6">
    <source>
        <dbReference type="EMBL" id="CAD6258145.1"/>
    </source>
</evidence>
<sequence length="211" mass="23481">MAMPAAHFSHPKHELKFREYHLSRQCALCGEKLTGSGYSCHHRLCEFDLHEECARYPETLRSFFAHPWHDLTLSSRTDGRRSTCELCREEKVPAGVFLYRCAPCGFAVHPRCSRLPQTARSEELHPDHGLSLTAMPSAGTTCAACREPCGVWVYRCGLCDVDLHIDCLHGARSSRGKNGKEWSSALGEVGVKVMESLAEVAGEDVASMLFQ</sequence>
<dbReference type="EMBL" id="CAJGYO010000010">
    <property type="protein sequence ID" value="CAD6258170.1"/>
    <property type="molecule type" value="Genomic_DNA"/>
</dbReference>
<evidence type="ECO:0000256" key="4">
    <source>
        <dbReference type="ARBA" id="ARBA00022833"/>
    </source>
</evidence>
<gene>
    <name evidence="6" type="ORF">NCGR_LOCUS41627</name>
    <name evidence="7" type="ORF">NCGR_LOCUS41629</name>
    <name evidence="8" type="ORF">NCGR_LOCUS41651</name>
</gene>
<dbReference type="InterPro" id="IPR004146">
    <property type="entry name" value="DC1"/>
</dbReference>
<evidence type="ECO:0000313" key="9">
    <source>
        <dbReference type="Proteomes" id="UP000604825"/>
    </source>
</evidence>
<dbReference type="Proteomes" id="UP000604825">
    <property type="component" value="Unassembled WGS sequence"/>
</dbReference>
<dbReference type="Gene3D" id="3.30.60.20">
    <property type="match status" value="1"/>
</dbReference>
<keyword evidence="9" id="KW-1185">Reference proteome</keyword>
<name>A0A811QQ63_9POAL</name>
<proteinExistence type="predicted"/>
<dbReference type="PROSITE" id="PS50081">
    <property type="entry name" value="ZF_DAG_PE_2"/>
    <property type="match status" value="1"/>
</dbReference>
<keyword evidence="2" id="KW-0677">Repeat</keyword>
<keyword evidence="4" id="KW-0862">Zinc</keyword>
<comment type="caution">
    <text evidence="7">The sequence shown here is derived from an EMBL/GenBank/DDBJ whole genome shotgun (WGS) entry which is preliminary data.</text>
</comment>
<evidence type="ECO:0000313" key="8">
    <source>
        <dbReference type="EMBL" id="CAD6258170.1"/>
    </source>
</evidence>
<evidence type="ECO:0000256" key="3">
    <source>
        <dbReference type="ARBA" id="ARBA00022771"/>
    </source>
</evidence>
<dbReference type="SMART" id="SM00249">
    <property type="entry name" value="PHD"/>
    <property type="match status" value="2"/>
</dbReference>
<dbReference type="OrthoDB" id="1906545at2759"/>
<evidence type="ECO:0000256" key="2">
    <source>
        <dbReference type="ARBA" id="ARBA00022737"/>
    </source>
</evidence>
<evidence type="ECO:0000256" key="1">
    <source>
        <dbReference type="ARBA" id="ARBA00022723"/>
    </source>
</evidence>
<organism evidence="7 9">
    <name type="scientific">Miscanthus lutarioriparius</name>
    <dbReference type="NCBI Taxonomy" id="422564"/>
    <lineage>
        <taxon>Eukaryota</taxon>
        <taxon>Viridiplantae</taxon>
        <taxon>Streptophyta</taxon>
        <taxon>Embryophyta</taxon>
        <taxon>Tracheophyta</taxon>
        <taxon>Spermatophyta</taxon>
        <taxon>Magnoliopsida</taxon>
        <taxon>Liliopsida</taxon>
        <taxon>Poales</taxon>
        <taxon>Poaceae</taxon>
        <taxon>PACMAD clade</taxon>
        <taxon>Panicoideae</taxon>
        <taxon>Andropogonodae</taxon>
        <taxon>Andropogoneae</taxon>
        <taxon>Saccharinae</taxon>
        <taxon>Miscanthus</taxon>
    </lineage>
</organism>
<protein>
    <recommendedName>
        <fullName evidence="5">Phorbol-ester/DAG-type domain-containing protein</fullName>
    </recommendedName>
</protein>